<feature type="transmembrane region" description="Helical" evidence="1">
    <location>
        <begin position="6"/>
        <end position="24"/>
    </location>
</feature>
<sequence>MSRKVLGAMELGLTGLGVVWLVAFSWSGSGIGLLLVWNLLAVAYMAAGWALLYRDLPSDPSADLDDWVGPNWYATTMALVASGSGAAAGFVMIAAREGGGDALAEGVAAATVFLSWLLLHTAFAQVYARAHYADGGLEFPHCPWPQLTEFVYFSFTVGTSFAVSDVDVVNRPMRRRVVAHSVLSFFFNAAVVAIAIDWLKG</sequence>
<feature type="transmembrane region" description="Helical" evidence="1">
    <location>
        <begin position="107"/>
        <end position="130"/>
    </location>
</feature>
<dbReference type="RefSeq" id="WP_110040023.1">
    <property type="nucleotide sequence ID" value="NZ_QGTL01000010.1"/>
</dbReference>
<feature type="transmembrane region" description="Helical" evidence="1">
    <location>
        <begin position="177"/>
        <end position="196"/>
    </location>
</feature>
<name>A0A317N949_9NOCA</name>
<feature type="transmembrane region" description="Helical" evidence="1">
    <location>
        <begin position="150"/>
        <end position="170"/>
    </location>
</feature>
<reference evidence="2 3" key="1">
    <citation type="submission" date="2018-05" db="EMBL/GenBank/DDBJ databases">
        <title>Genomic Encyclopedia of Type Strains, Phase IV (KMG-IV): sequencing the most valuable type-strain genomes for metagenomic binning, comparative biology and taxonomic classification.</title>
        <authorList>
            <person name="Goeker M."/>
        </authorList>
    </citation>
    <scope>NUCLEOTIDE SEQUENCE [LARGE SCALE GENOMIC DNA]</scope>
    <source>
        <strain evidence="2 3">DSM 44717</strain>
    </source>
</reference>
<protein>
    <submittedName>
        <fullName evidence="2">Putative membrane protein</fullName>
    </submittedName>
</protein>
<organism evidence="2 3">
    <name type="scientific">Nocardia neocaledoniensis</name>
    <dbReference type="NCBI Taxonomy" id="236511"/>
    <lineage>
        <taxon>Bacteria</taxon>
        <taxon>Bacillati</taxon>
        <taxon>Actinomycetota</taxon>
        <taxon>Actinomycetes</taxon>
        <taxon>Mycobacteriales</taxon>
        <taxon>Nocardiaceae</taxon>
        <taxon>Nocardia</taxon>
    </lineage>
</organism>
<proteinExistence type="predicted"/>
<keyword evidence="1" id="KW-1133">Transmembrane helix</keyword>
<dbReference type="Pfam" id="PF07077">
    <property type="entry name" value="DUF1345"/>
    <property type="match status" value="1"/>
</dbReference>
<accession>A0A317N949</accession>
<dbReference type="InterPro" id="IPR009781">
    <property type="entry name" value="DUF1345"/>
</dbReference>
<gene>
    <name evidence="2" type="ORF">DFR69_110184</name>
</gene>
<keyword evidence="3" id="KW-1185">Reference proteome</keyword>
<evidence type="ECO:0000313" key="3">
    <source>
        <dbReference type="Proteomes" id="UP000246410"/>
    </source>
</evidence>
<keyword evidence="1" id="KW-0472">Membrane</keyword>
<evidence type="ECO:0000256" key="1">
    <source>
        <dbReference type="SAM" id="Phobius"/>
    </source>
</evidence>
<evidence type="ECO:0000313" key="2">
    <source>
        <dbReference type="EMBL" id="PWV71700.1"/>
    </source>
</evidence>
<feature type="transmembrane region" description="Helical" evidence="1">
    <location>
        <begin position="31"/>
        <end position="52"/>
    </location>
</feature>
<dbReference type="EMBL" id="QGTL01000010">
    <property type="protein sequence ID" value="PWV71700.1"/>
    <property type="molecule type" value="Genomic_DNA"/>
</dbReference>
<keyword evidence="1" id="KW-0812">Transmembrane</keyword>
<comment type="caution">
    <text evidence="2">The sequence shown here is derived from an EMBL/GenBank/DDBJ whole genome shotgun (WGS) entry which is preliminary data.</text>
</comment>
<dbReference type="Proteomes" id="UP000246410">
    <property type="component" value="Unassembled WGS sequence"/>
</dbReference>
<feature type="transmembrane region" description="Helical" evidence="1">
    <location>
        <begin position="72"/>
        <end position="95"/>
    </location>
</feature>
<dbReference type="AlphaFoldDB" id="A0A317N949"/>